<evidence type="ECO:0000256" key="2">
    <source>
        <dbReference type="ARBA" id="ARBA00004514"/>
    </source>
</evidence>
<dbReference type="SUPFAM" id="SSF52833">
    <property type="entry name" value="Thioredoxin-like"/>
    <property type="match status" value="1"/>
</dbReference>
<dbReference type="PANTHER" id="PTHR12232">
    <property type="entry name" value="SH3 DOMAIN-BINDING GLUTAMIC ACID-RICH-LIKE PROTEIN"/>
    <property type="match status" value="1"/>
</dbReference>
<dbReference type="Gene3D" id="3.40.30.10">
    <property type="entry name" value="Glutaredoxin"/>
    <property type="match status" value="1"/>
</dbReference>
<evidence type="ECO:0000313" key="15">
    <source>
        <dbReference type="Proteomes" id="UP001162483"/>
    </source>
</evidence>
<keyword evidence="5" id="KW-1003">Cell membrane</keyword>
<keyword evidence="8" id="KW-0472">Membrane</keyword>
<evidence type="ECO:0000256" key="1">
    <source>
        <dbReference type="ARBA" id="ARBA00004123"/>
    </source>
</evidence>
<keyword evidence="11" id="KW-0966">Cell projection</keyword>
<reference evidence="14" key="1">
    <citation type="submission" date="2023-05" db="EMBL/GenBank/DDBJ databases">
        <authorList>
            <person name="Stuckert A."/>
        </authorList>
    </citation>
    <scope>NUCLEOTIDE SEQUENCE</scope>
</reference>
<keyword evidence="10" id="KW-0539">Nucleus</keyword>
<gene>
    <name evidence="14" type="ORF">SPARVUS_LOCUS10328264</name>
</gene>
<evidence type="ECO:0000256" key="9">
    <source>
        <dbReference type="ARBA" id="ARBA00023180"/>
    </source>
</evidence>
<accession>A0ABN9EQ01</accession>
<evidence type="ECO:0000256" key="8">
    <source>
        <dbReference type="ARBA" id="ARBA00023136"/>
    </source>
</evidence>
<comment type="function">
    <text evidence="13">Could act as a modulator of glutaredoxin biological activity. May play a role in cytoskeleton organization.</text>
</comment>
<evidence type="ECO:0000256" key="3">
    <source>
        <dbReference type="ARBA" id="ARBA00004632"/>
    </source>
</evidence>
<sequence>MVRVLDTCGQPYSTVDIAVDNNLRTEMREKCGNPNALPPQLCLGDKYLGGYEEVMAAVEDGTLNNFLGQN</sequence>
<evidence type="ECO:0000313" key="14">
    <source>
        <dbReference type="EMBL" id="CAI9586157.1"/>
    </source>
</evidence>
<keyword evidence="6" id="KW-0963">Cytoplasm</keyword>
<dbReference type="InterPro" id="IPR051033">
    <property type="entry name" value="SH3BGR"/>
</dbReference>
<name>A0ABN9EQ01_9NEOB</name>
<evidence type="ECO:0000256" key="13">
    <source>
        <dbReference type="ARBA" id="ARBA00045345"/>
    </source>
</evidence>
<keyword evidence="15" id="KW-1185">Reference proteome</keyword>
<evidence type="ECO:0000256" key="12">
    <source>
        <dbReference type="ARBA" id="ARBA00040886"/>
    </source>
</evidence>
<proteinExistence type="inferred from homology"/>
<dbReference type="Pfam" id="PF04908">
    <property type="entry name" value="SH3BGR"/>
    <property type="match status" value="1"/>
</dbReference>
<dbReference type="InterPro" id="IPR006993">
    <property type="entry name" value="Glut_rich_SH3-bd"/>
</dbReference>
<keyword evidence="9" id="KW-0325">Glycoprotein</keyword>
<evidence type="ECO:0000256" key="11">
    <source>
        <dbReference type="ARBA" id="ARBA00023273"/>
    </source>
</evidence>
<dbReference type="PROSITE" id="PS51354">
    <property type="entry name" value="GLUTAREDOXIN_2"/>
    <property type="match status" value="1"/>
</dbReference>
<comment type="subcellular location">
    <subcellularLocation>
        <location evidence="3">Cell projection</location>
        <location evidence="3">Ruffle membrane</location>
    </subcellularLocation>
    <subcellularLocation>
        <location evidence="2">Cytoplasm</location>
        <location evidence="2">Cytosol</location>
    </subcellularLocation>
    <subcellularLocation>
        <location evidence="1">Nucleus</location>
    </subcellularLocation>
</comment>
<evidence type="ECO:0000256" key="10">
    <source>
        <dbReference type="ARBA" id="ARBA00023242"/>
    </source>
</evidence>
<organism evidence="14 15">
    <name type="scientific">Staurois parvus</name>
    <dbReference type="NCBI Taxonomy" id="386267"/>
    <lineage>
        <taxon>Eukaryota</taxon>
        <taxon>Metazoa</taxon>
        <taxon>Chordata</taxon>
        <taxon>Craniata</taxon>
        <taxon>Vertebrata</taxon>
        <taxon>Euteleostomi</taxon>
        <taxon>Amphibia</taxon>
        <taxon>Batrachia</taxon>
        <taxon>Anura</taxon>
        <taxon>Neobatrachia</taxon>
        <taxon>Ranoidea</taxon>
        <taxon>Ranidae</taxon>
        <taxon>Staurois</taxon>
    </lineage>
</organism>
<dbReference type="PANTHER" id="PTHR12232:SF3">
    <property type="entry name" value="SH3 DOMAIN-BINDING GLUTAMIC ACID-RICH-LIKE PROTEIN 3"/>
    <property type="match status" value="1"/>
</dbReference>
<dbReference type="EMBL" id="CATNWA010015723">
    <property type="protein sequence ID" value="CAI9586157.1"/>
    <property type="molecule type" value="Genomic_DNA"/>
</dbReference>
<evidence type="ECO:0000256" key="4">
    <source>
        <dbReference type="ARBA" id="ARBA00007764"/>
    </source>
</evidence>
<evidence type="ECO:0000256" key="5">
    <source>
        <dbReference type="ARBA" id="ARBA00022475"/>
    </source>
</evidence>
<dbReference type="Proteomes" id="UP001162483">
    <property type="component" value="Unassembled WGS sequence"/>
</dbReference>
<dbReference type="InterPro" id="IPR036249">
    <property type="entry name" value="Thioredoxin-like_sf"/>
</dbReference>
<comment type="similarity">
    <text evidence="4">Belongs to the SH3BGR family.</text>
</comment>
<protein>
    <recommendedName>
        <fullName evidence="12">SH3 domain-binding glutamic acid-rich-like protein 3</fullName>
    </recommendedName>
</protein>
<evidence type="ECO:0000256" key="6">
    <source>
        <dbReference type="ARBA" id="ARBA00022490"/>
    </source>
</evidence>
<keyword evidence="7" id="KW-0007">Acetylation</keyword>
<evidence type="ECO:0000256" key="7">
    <source>
        <dbReference type="ARBA" id="ARBA00022990"/>
    </source>
</evidence>
<comment type="caution">
    <text evidence="14">The sequence shown here is derived from an EMBL/GenBank/DDBJ whole genome shotgun (WGS) entry which is preliminary data.</text>
</comment>